<accession>A0A2S1R820</accession>
<dbReference type="OrthoDB" id="3544242at2"/>
<keyword evidence="3" id="KW-1185">Reference proteome</keyword>
<dbReference type="EMBL" id="CP015449">
    <property type="protein sequence ID" value="AWH92440.1"/>
    <property type="molecule type" value="Genomic_DNA"/>
</dbReference>
<organism evidence="2 3">
    <name type="scientific">Dietzia lutea</name>
    <dbReference type="NCBI Taxonomy" id="546160"/>
    <lineage>
        <taxon>Bacteria</taxon>
        <taxon>Bacillati</taxon>
        <taxon>Actinomycetota</taxon>
        <taxon>Actinomycetes</taxon>
        <taxon>Mycobacteriales</taxon>
        <taxon>Dietziaceae</taxon>
        <taxon>Dietzia</taxon>
    </lineage>
</organism>
<protein>
    <submittedName>
        <fullName evidence="2">Uncharacterized protein</fullName>
    </submittedName>
</protein>
<evidence type="ECO:0000313" key="3">
    <source>
        <dbReference type="Proteomes" id="UP000244928"/>
    </source>
</evidence>
<gene>
    <name evidence="2" type="ORF">A6035_10000</name>
</gene>
<proteinExistence type="predicted"/>
<dbReference type="KEGG" id="dlu:A6035_10000"/>
<feature type="compositionally biased region" description="Basic and acidic residues" evidence="1">
    <location>
        <begin position="106"/>
        <end position="118"/>
    </location>
</feature>
<evidence type="ECO:0000313" key="2">
    <source>
        <dbReference type="EMBL" id="AWH92440.1"/>
    </source>
</evidence>
<dbReference type="Proteomes" id="UP000244928">
    <property type="component" value="Chromosome"/>
</dbReference>
<dbReference type="RefSeq" id="WP_108847681.1">
    <property type="nucleotide sequence ID" value="NZ_CP015449.1"/>
</dbReference>
<dbReference type="AlphaFoldDB" id="A0A2S1R820"/>
<evidence type="ECO:0000256" key="1">
    <source>
        <dbReference type="SAM" id="MobiDB-lite"/>
    </source>
</evidence>
<reference evidence="2 3" key="1">
    <citation type="submission" date="2016-04" db="EMBL/GenBank/DDBJ databases">
        <title>Complete genome sequence of Dietzia lutea YIM 80766T, a strain isolated from desert soil in Egypt.</title>
        <authorList>
            <person name="Zhao J."/>
            <person name="Hu B."/>
            <person name="Geng S."/>
            <person name="Nie Y."/>
            <person name="Tang Y."/>
        </authorList>
    </citation>
    <scope>NUCLEOTIDE SEQUENCE [LARGE SCALE GENOMIC DNA]</scope>
    <source>
        <strain evidence="2 3">YIM 80766</strain>
    </source>
</reference>
<sequence>MLRPLFLTRASIGLAATAAERVVALPGRAIEAVSTLPGVPVRVAGGLVQSYLHAGQTLTDLAVKGDRVLASVFPARSDQPEWATFDEDETEEVLDVSYRVYGSSRAPRDGGDDGDHPDVPTGRVTPRDE</sequence>
<name>A0A2S1R820_9ACTN</name>
<feature type="region of interest" description="Disordered" evidence="1">
    <location>
        <begin position="102"/>
        <end position="129"/>
    </location>
</feature>